<proteinExistence type="predicted"/>
<dbReference type="GO" id="GO:0046983">
    <property type="term" value="F:protein dimerization activity"/>
    <property type="evidence" value="ECO:0007669"/>
    <property type="project" value="InterPro"/>
</dbReference>
<name>A0A3T1DAU9_9BACL</name>
<dbReference type="AlphaFoldDB" id="A0A3T1DAU9"/>
<dbReference type="GO" id="GO:0005524">
    <property type="term" value="F:ATP binding"/>
    <property type="evidence" value="ECO:0007669"/>
    <property type="project" value="UniProtKB-KW"/>
</dbReference>
<evidence type="ECO:0000256" key="1">
    <source>
        <dbReference type="ARBA" id="ARBA00000085"/>
    </source>
</evidence>
<gene>
    <name evidence="13" type="ORF">KCTCHS21_46360</name>
</gene>
<keyword evidence="7" id="KW-0067">ATP-binding</keyword>
<dbReference type="PANTHER" id="PTHR24421">
    <property type="entry name" value="NITRATE/NITRITE SENSOR PROTEIN NARX-RELATED"/>
    <property type="match status" value="1"/>
</dbReference>
<dbReference type="EC" id="2.7.13.3" evidence="2"/>
<dbReference type="SUPFAM" id="SSF55874">
    <property type="entry name" value="ATPase domain of HSP90 chaperone/DNA topoisomerase II/histidine kinase"/>
    <property type="match status" value="1"/>
</dbReference>
<evidence type="ECO:0000256" key="4">
    <source>
        <dbReference type="ARBA" id="ARBA00022679"/>
    </source>
</evidence>
<keyword evidence="6" id="KW-0418">Kinase</keyword>
<comment type="catalytic activity">
    <reaction evidence="1">
        <text>ATP + protein L-histidine = ADP + protein N-phospho-L-histidine.</text>
        <dbReference type="EC" id="2.7.13.3"/>
    </reaction>
</comment>
<dbReference type="Gene3D" id="1.20.5.1930">
    <property type="match status" value="1"/>
</dbReference>
<evidence type="ECO:0000256" key="8">
    <source>
        <dbReference type="ARBA" id="ARBA00023012"/>
    </source>
</evidence>
<evidence type="ECO:0000256" key="7">
    <source>
        <dbReference type="ARBA" id="ARBA00022840"/>
    </source>
</evidence>
<keyword evidence="9" id="KW-0175">Coiled coil</keyword>
<dbReference type="KEGG" id="cohn:KCTCHS21_46360"/>
<feature type="domain" description="Histidine kinase/HSP90-like ATPase" evidence="11">
    <location>
        <begin position="262"/>
        <end position="347"/>
    </location>
</feature>
<sequence>MFGTAEELNIGSIPIESIPIEQHHMMPAAIVGYSIRTGEQVILHDAAKEGMFTHNPYVKNNGIKSILCLPIMHQNKKICMLYLENKLSPNVFTSERLDVLKLLAAQSVISIANAKLFTAIQELKNSLEDQVKERTRSLERSMLETSAALAEVSVYEERSRIAQEIHDIVGHTLTSTVIQIEAGKRLMSKDAGEATQRLKEAQDLVRHGLNEIRSSVHMLKEDRYSDLSAMLNQLMRDTERNTGVIISSEMEELIELPTTHKKTIYHALQEDLTNGIRHGGSAEFRFSLHSVDSKVCFRLDDFGKGSETIKMGFGLRAMKDRVEQLGGTLAIDSRQEQGCLLRIDLPYPSRKIED</sequence>
<evidence type="ECO:0000256" key="5">
    <source>
        <dbReference type="ARBA" id="ARBA00022741"/>
    </source>
</evidence>
<dbReference type="SUPFAM" id="SSF55781">
    <property type="entry name" value="GAF domain-like"/>
    <property type="match status" value="1"/>
</dbReference>
<feature type="domain" description="Signal transduction histidine kinase subgroup 3 dimerisation and phosphoacceptor" evidence="12">
    <location>
        <begin position="157"/>
        <end position="222"/>
    </location>
</feature>
<dbReference type="Pfam" id="PF01590">
    <property type="entry name" value="GAF"/>
    <property type="match status" value="1"/>
</dbReference>
<dbReference type="InterPro" id="IPR003018">
    <property type="entry name" value="GAF"/>
</dbReference>
<dbReference type="Pfam" id="PF07730">
    <property type="entry name" value="HisKA_3"/>
    <property type="match status" value="1"/>
</dbReference>
<dbReference type="Gene3D" id="3.30.565.10">
    <property type="entry name" value="Histidine kinase-like ATPase, C-terminal domain"/>
    <property type="match status" value="1"/>
</dbReference>
<evidence type="ECO:0000259" key="12">
    <source>
        <dbReference type="Pfam" id="PF07730"/>
    </source>
</evidence>
<dbReference type="GO" id="GO:0016020">
    <property type="term" value="C:membrane"/>
    <property type="evidence" value="ECO:0007669"/>
    <property type="project" value="InterPro"/>
</dbReference>
<dbReference type="InterPro" id="IPR036890">
    <property type="entry name" value="HATPase_C_sf"/>
</dbReference>
<evidence type="ECO:0000313" key="14">
    <source>
        <dbReference type="Proteomes" id="UP000289856"/>
    </source>
</evidence>
<evidence type="ECO:0000259" key="10">
    <source>
        <dbReference type="Pfam" id="PF01590"/>
    </source>
</evidence>
<dbReference type="InterPro" id="IPR011712">
    <property type="entry name" value="Sig_transdc_His_kin_sub3_dim/P"/>
</dbReference>
<dbReference type="InterPro" id="IPR050482">
    <property type="entry name" value="Sensor_HK_TwoCompSys"/>
</dbReference>
<evidence type="ECO:0000256" key="2">
    <source>
        <dbReference type="ARBA" id="ARBA00012438"/>
    </source>
</evidence>
<evidence type="ECO:0000256" key="6">
    <source>
        <dbReference type="ARBA" id="ARBA00022777"/>
    </source>
</evidence>
<dbReference type="InterPro" id="IPR029016">
    <property type="entry name" value="GAF-like_dom_sf"/>
</dbReference>
<accession>A0A3T1DAU9</accession>
<protein>
    <recommendedName>
        <fullName evidence="2">histidine kinase</fullName>
        <ecNumber evidence="2">2.7.13.3</ecNumber>
    </recommendedName>
</protein>
<keyword evidence="5" id="KW-0547">Nucleotide-binding</keyword>
<dbReference type="PANTHER" id="PTHR24421:SF10">
    <property type="entry name" value="NITRATE_NITRITE SENSOR PROTEIN NARQ"/>
    <property type="match status" value="1"/>
</dbReference>
<keyword evidence="3" id="KW-0597">Phosphoprotein</keyword>
<dbReference type="InterPro" id="IPR003594">
    <property type="entry name" value="HATPase_dom"/>
</dbReference>
<feature type="domain" description="GAF" evidence="10">
    <location>
        <begin position="29"/>
        <end position="110"/>
    </location>
</feature>
<keyword evidence="4" id="KW-0808">Transferase</keyword>
<dbReference type="GO" id="GO:0000155">
    <property type="term" value="F:phosphorelay sensor kinase activity"/>
    <property type="evidence" value="ECO:0007669"/>
    <property type="project" value="InterPro"/>
</dbReference>
<evidence type="ECO:0000256" key="9">
    <source>
        <dbReference type="SAM" id="Coils"/>
    </source>
</evidence>
<dbReference type="Proteomes" id="UP000289856">
    <property type="component" value="Chromosome"/>
</dbReference>
<evidence type="ECO:0000259" key="11">
    <source>
        <dbReference type="Pfam" id="PF02518"/>
    </source>
</evidence>
<feature type="coiled-coil region" evidence="9">
    <location>
        <begin position="113"/>
        <end position="140"/>
    </location>
</feature>
<evidence type="ECO:0000313" key="13">
    <source>
        <dbReference type="EMBL" id="BBI35237.1"/>
    </source>
</evidence>
<organism evidence="13 14">
    <name type="scientific">Cohnella abietis</name>
    <dbReference type="NCBI Taxonomy" id="2507935"/>
    <lineage>
        <taxon>Bacteria</taxon>
        <taxon>Bacillati</taxon>
        <taxon>Bacillota</taxon>
        <taxon>Bacilli</taxon>
        <taxon>Bacillales</taxon>
        <taxon>Paenibacillaceae</taxon>
        <taxon>Cohnella</taxon>
    </lineage>
</organism>
<reference evidence="13 14" key="1">
    <citation type="submission" date="2019-01" db="EMBL/GenBank/DDBJ databases">
        <title>Complete genome sequence of Cohnella hallensis HS21 isolated from Korean fir (Abies koreana) rhizospheric soil.</title>
        <authorList>
            <person name="Jiang L."/>
            <person name="Kang S.W."/>
            <person name="Kim S."/>
            <person name="Jung J."/>
            <person name="Kim C.Y."/>
            <person name="Kim D.H."/>
            <person name="Kim S.W."/>
            <person name="Lee J."/>
        </authorList>
    </citation>
    <scope>NUCLEOTIDE SEQUENCE [LARGE SCALE GENOMIC DNA]</scope>
    <source>
        <strain evidence="13 14">HS21</strain>
    </source>
</reference>
<dbReference type="Gene3D" id="3.30.450.40">
    <property type="match status" value="1"/>
</dbReference>
<dbReference type="Pfam" id="PF02518">
    <property type="entry name" value="HATPase_c"/>
    <property type="match status" value="1"/>
</dbReference>
<dbReference type="EMBL" id="AP019400">
    <property type="protein sequence ID" value="BBI35237.1"/>
    <property type="molecule type" value="Genomic_DNA"/>
</dbReference>
<keyword evidence="14" id="KW-1185">Reference proteome</keyword>
<dbReference type="RefSeq" id="WP_232057928.1">
    <property type="nucleotide sequence ID" value="NZ_AP019400.1"/>
</dbReference>
<dbReference type="CDD" id="cd16917">
    <property type="entry name" value="HATPase_UhpB-NarQ-NarX-like"/>
    <property type="match status" value="1"/>
</dbReference>
<keyword evidence="8" id="KW-0902">Two-component regulatory system</keyword>
<evidence type="ECO:0000256" key="3">
    <source>
        <dbReference type="ARBA" id="ARBA00022553"/>
    </source>
</evidence>